<evidence type="ECO:0000313" key="1">
    <source>
        <dbReference type="EMBL" id="KAK9139051.1"/>
    </source>
</evidence>
<protein>
    <submittedName>
        <fullName evidence="1">Uncharacterized protein</fullName>
    </submittedName>
</protein>
<name>A0AAP0JSB8_9MAGN</name>
<dbReference type="EMBL" id="JBBNAG010000004">
    <property type="protein sequence ID" value="KAK9139051.1"/>
    <property type="molecule type" value="Genomic_DNA"/>
</dbReference>
<comment type="caution">
    <text evidence="1">The sequence shown here is derived from an EMBL/GenBank/DDBJ whole genome shotgun (WGS) entry which is preliminary data.</text>
</comment>
<evidence type="ECO:0000313" key="2">
    <source>
        <dbReference type="Proteomes" id="UP001419268"/>
    </source>
</evidence>
<dbReference type="AlphaFoldDB" id="A0AAP0JSB8"/>
<dbReference type="Proteomes" id="UP001419268">
    <property type="component" value="Unassembled WGS sequence"/>
</dbReference>
<proteinExistence type="predicted"/>
<sequence>MYVDQDHYCYASCEGHEENELHTLFVRTRAMAQYLKQQSPATEALKDKMELLV</sequence>
<reference evidence="1 2" key="1">
    <citation type="submission" date="2024-01" db="EMBL/GenBank/DDBJ databases">
        <title>Genome assemblies of Stephania.</title>
        <authorList>
            <person name="Yang L."/>
        </authorList>
    </citation>
    <scope>NUCLEOTIDE SEQUENCE [LARGE SCALE GENOMIC DNA]</scope>
    <source>
        <strain evidence="1">JXDWG</strain>
        <tissue evidence="1">Leaf</tissue>
    </source>
</reference>
<keyword evidence="2" id="KW-1185">Reference proteome</keyword>
<accession>A0AAP0JSB8</accession>
<organism evidence="1 2">
    <name type="scientific">Stephania cephalantha</name>
    <dbReference type="NCBI Taxonomy" id="152367"/>
    <lineage>
        <taxon>Eukaryota</taxon>
        <taxon>Viridiplantae</taxon>
        <taxon>Streptophyta</taxon>
        <taxon>Embryophyta</taxon>
        <taxon>Tracheophyta</taxon>
        <taxon>Spermatophyta</taxon>
        <taxon>Magnoliopsida</taxon>
        <taxon>Ranunculales</taxon>
        <taxon>Menispermaceae</taxon>
        <taxon>Menispermoideae</taxon>
        <taxon>Cissampelideae</taxon>
        <taxon>Stephania</taxon>
    </lineage>
</organism>
<gene>
    <name evidence="1" type="ORF">Scep_008732</name>
</gene>